<keyword evidence="3" id="KW-1185">Reference proteome</keyword>
<dbReference type="PANTHER" id="PTHR36308">
    <property type="entry name" value="DENTIN SIALOPHOSPHOPROTEIN-RELATED"/>
    <property type="match status" value="1"/>
</dbReference>
<evidence type="ECO:0000313" key="3">
    <source>
        <dbReference type="Proteomes" id="UP001630127"/>
    </source>
</evidence>
<name>A0ABD3AFB5_9GENT</name>
<evidence type="ECO:0000256" key="1">
    <source>
        <dbReference type="SAM" id="MobiDB-lite"/>
    </source>
</evidence>
<dbReference type="AlphaFoldDB" id="A0ABD3AFB5"/>
<organism evidence="2 3">
    <name type="scientific">Cinchona calisaya</name>
    <dbReference type="NCBI Taxonomy" id="153742"/>
    <lineage>
        <taxon>Eukaryota</taxon>
        <taxon>Viridiplantae</taxon>
        <taxon>Streptophyta</taxon>
        <taxon>Embryophyta</taxon>
        <taxon>Tracheophyta</taxon>
        <taxon>Spermatophyta</taxon>
        <taxon>Magnoliopsida</taxon>
        <taxon>eudicotyledons</taxon>
        <taxon>Gunneridae</taxon>
        <taxon>Pentapetalae</taxon>
        <taxon>asterids</taxon>
        <taxon>lamiids</taxon>
        <taxon>Gentianales</taxon>
        <taxon>Rubiaceae</taxon>
        <taxon>Cinchonoideae</taxon>
        <taxon>Cinchoneae</taxon>
        <taxon>Cinchona</taxon>
    </lineage>
</organism>
<evidence type="ECO:0000313" key="2">
    <source>
        <dbReference type="EMBL" id="KAL3529646.1"/>
    </source>
</evidence>
<feature type="region of interest" description="Disordered" evidence="1">
    <location>
        <begin position="1"/>
        <end position="64"/>
    </location>
</feature>
<dbReference type="EMBL" id="JBJUIK010000004">
    <property type="protein sequence ID" value="KAL3529646.1"/>
    <property type="molecule type" value="Genomic_DNA"/>
</dbReference>
<comment type="caution">
    <text evidence="2">The sequence shown here is derived from an EMBL/GenBank/DDBJ whole genome shotgun (WGS) entry which is preliminary data.</text>
</comment>
<gene>
    <name evidence="2" type="ORF">ACH5RR_008968</name>
</gene>
<sequence length="102" mass="11021">MDFGSFLHIGPLARSSSKGSDSSEIKTIGLDVSTPNELRVNNTESDMGEGVGKPATSGDNHIPFDQTREDVELLLSKMHDLAFMLENNLSLPPKSEGVDSFL</sequence>
<feature type="compositionally biased region" description="Polar residues" evidence="1">
    <location>
        <begin position="33"/>
        <end position="45"/>
    </location>
</feature>
<dbReference type="PANTHER" id="PTHR36308:SF1">
    <property type="entry name" value="DENTIN SIALOPHOSPHOPROTEIN-RELATED"/>
    <property type="match status" value="1"/>
</dbReference>
<accession>A0ABD3AFB5</accession>
<proteinExistence type="predicted"/>
<protein>
    <submittedName>
        <fullName evidence="2">Uncharacterized protein</fullName>
    </submittedName>
</protein>
<dbReference type="Proteomes" id="UP001630127">
    <property type="component" value="Unassembled WGS sequence"/>
</dbReference>
<reference evidence="2 3" key="1">
    <citation type="submission" date="2024-11" db="EMBL/GenBank/DDBJ databases">
        <title>A near-complete genome assembly of Cinchona calisaya.</title>
        <authorList>
            <person name="Lian D.C."/>
            <person name="Zhao X.W."/>
            <person name="Wei L."/>
        </authorList>
    </citation>
    <scope>NUCLEOTIDE SEQUENCE [LARGE SCALE GENOMIC DNA]</scope>
    <source>
        <tissue evidence="2">Nenye</tissue>
    </source>
</reference>